<dbReference type="InterPro" id="IPR013022">
    <property type="entry name" value="Xyl_isomerase-like_TIM-brl"/>
</dbReference>
<evidence type="ECO:0000259" key="1">
    <source>
        <dbReference type="Pfam" id="PF01261"/>
    </source>
</evidence>
<dbReference type="PANTHER" id="PTHR12110:SF21">
    <property type="entry name" value="XYLOSE ISOMERASE-LIKE TIM BARREL DOMAIN-CONTAINING PROTEIN"/>
    <property type="match status" value="1"/>
</dbReference>
<feature type="domain" description="Xylose isomerase-like TIM barrel" evidence="1">
    <location>
        <begin position="16"/>
        <end position="229"/>
    </location>
</feature>
<gene>
    <name evidence="2" type="ORF">GH810_00595</name>
</gene>
<dbReference type="InterPro" id="IPR036237">
    <property type="entry name" value="Xyl_isomerase-like_sf"/>
</dbReference>
<dbReference type="AlphaFoldDB" id="A0A923I0D5"/>
<evidence type="ECO:0000313" key="2">
    <source>
        <dbReference type="EMBL" id="MBC3886815.1"/>
    </source>
</evidence>
<evidence type="ECO:0000313" key="3">
    <source>
        <dbReference type="Proteomes" id="UP000616595"/>
    </source>
</evidence>
<proteinExistence type="predicted"/>
<accession>A0A923I0D5</accession>
<dbReference type="Pfam" id="PF01261">
    <property type="entry name" value="AP_endonuc_2"/>
    <property type="match status" value="1"/>
</dbReference>
<dbReference type="OrthoDB" id="9801960at2"/>
<organism evidence="2 3">
    <name type="scientific">Acetobacterium paludosum</name>
    <dbReference type="NCBI Taxonomy" id="52693"/>
    <lineage>
        <taxon>Bacteria</taxon>
        <taxon>Bacillati</taxon>
        <taxon>Bacillota</taxon>
        <taxon>Clostridia</taxon>
        <taxon>Eubacteriales</taxon>
        <taxon>Eubacteriaceae</taxon>
        <taxon>Acetobacterium</taxon>
    </lineage>
</organism>
<dbReference type="InterPro" id="IPR050312">
    <property type="entry name" value="IolE/XylAMocC-like"/>
</dbReference>
<comment type="caution">
    <text evidence="2">The sequence shown here is derived from an EMBL/GenBank/DDBJ whole genome shotgun (WGS) entry which is preliminary data.</text>
</comment>
<dbReference type="Gene3D" id="3.20.20.150">
    <property type="entry name" value="Divalent-metal-dependent TIM barrel enzymes"/>
    <property type="match status" value="1"/>
</dbReference>
<dbReference type="PANTHER" id="PTHR12110">
    <property type="entry name" value="HYDROXYPYRUVATE ISOMERASE"/>
    <property type="match status" value="1"/>
</dbReference>
<sequence>MFSWFGYFMKFEERIKIIADAGFDEAMISWEDEFEPWALKKEAFPEIVRSSGLGITNIHAPFIGYNDIWEATRLEIQPKLEVFKDYIRDCKRFDIPAMVMHTNDLDDFKPDLDKGKAFFSELADTAEKYGVDLAVENVSRQYLLDYLLGEIDAPHFGMCYDSSHDFLETENSGRILKKYKYRIKALHLSDNDFQEDRHWIPREGNIPLDEVMQELLSVPTIETISYEVIANELWQEREPIEFAGTVLKSLTINEQNELATAGVTLK</sequence>
<protein>
    <submittedName>
        <fullName evidence="2">TIM barrel protein</fullName>
    </submittedName>
</protein>
<name>A0A923I0D5_9FIRM</name>
<dbReference type="Proteomes" id="UP000616595">
    <property type="component" value="Unassembled WGS sequence"/>
</dbReference>
<dbReference type="EMBL" id="WJBD01000001">
    <property type="protein sequence ID" value="MBC3886815.1"/>
    <property type="molecule type" value="Genomic_DNA"/>
</dbReference>
<keyword evidence="3" id="KW-1185">Reference proteome</keyword>
<reference evidence="2" key="1">
    <citation type="submission" date="2019-10" db="EMBL/GenBank/DDBJ databases">
        <authorList>
            <person name="Ross D.E."/>
            <person name="Gulliver D."/>
        </authorList>
    </citation>
    <scope>NUCLEOTIDE SEQUENCE</scope>
    <source>
        <strain evidence="2">DER-2019</strain>
    </source>
</reference>
<reference evidence="2" key="2">
    <citation type="submission" date="2020-10" db="EMBL/GenBank/DDBJ databases">
        <title>Comparative genomics of the Acetobacterium genus.</title>
        <authorList>
            <person name="Marshall C."/>
            <person name="May H."/>
            <person name="Norman S."/>
        </authorList>
    </citation>
    <scope>NUCLEOTIDE SEQUENCE</scope>
    <source>
        <strain evidence="2">DER-2019</strain>
    </source>
</reference>
<dbReference type="SUPFAM" id="SSF51658">
    <property type="entry name" value="Xylose isomerase-like"/>
    <property type="match status" value="1"/>
</dbReference>